<comment type="caution">
    <text evidence="2">The sequence shown here is derived from an EMBL/GenBank/DDBJ whole genome shotgun (WGS) entry which is preliminary data.</text>
</comment>
<evidence type="ECO:0000313" key="3">
    <source>
        <dbReference type="Proteomes" id="UP000438914"/>
    </source>
</evidence>
<accession>A0A7K0KDF7</accession>
<dbReference type="Proteomes" id="UP000438914">
    <property type="component" value="Unassembled WGS sequence"/>
</dbReference>
<dbReference type="AlphaFoldDB" id="A0A7K0KDF7"/>
<dbReference type="PROSITE" id="PS51257">
    <property type="entry name" value="PROKAR_LIPOPROTEIN"/>
    <property type="match status" value="1"/>
</dbReference>
<organism evidence="2 3">
    <name type="scientific">Hallella mizrahii</name>
    <dbReference type="NCBI Taxonomy" id="2606637"/>
    <lineage>
        <taxon>Bacteria</taxon>
        <taxon>Pseudomonadati</taxon>
        <taxon>Bacteroidota</taxon>
        <taxon>Bacteroidia</taxon>
        <taxon>Bacteroidales</taxon>
        <taxon>Prevotellaceae</taxon>
        <taxon>Hallella</taxon>
    </lineage>
</organism>
<proteinExistence type="predicted"/>
<gene>
    <name evidence="2" type="ORF">FYJ73_04645</name>
</gene>
<protein>
    <recommendedName>
        <fullName evidence="4">Major fimbrial subunit protein N-terminal domain-containing protein</fullName>
    </recommendedName>
</protein>
<evidence type="ECO:0000313" key="2">
    <source>
        <dbReference type="EMBL" id="MST83961.1"/>
    </source>
</evidence>
<evidence type="ECO:0008006" key="4">
    <source>
        <dbReference type="Google" id="ProtNLM"/>
    </source>
</evidence>
<evidence type="ECO:0000256" key="1">
    <source>
        <dbReference type="SAM" id="SignalP"/>
    </source>
</evidence>
<feature type="chain" id="PRO_5029592521" description="Major fimbrial subunit protein N-terminal domain-containing protein" evidence="1">
    <location>
        <begin position="26"/>
        <end position="565"/>
    </location>
</feature>
<sequence>MKQLIRLTGLLVLVLLTACTADRIADDTTTRPESNTTKMTFTVAVPDYALETRAAVKGVEGIDDNTLEILCFDSDGFYLGLGEEISNEANTSGDTRQYRLSALVPNATARIHFLANSGIDYQASWIGMHENTLMTAMVSNAEKNQKVVYWGYVKKESPEALKSFMTDSPANVVYMLRDRAKITVAADDDAHISNILLTVVNGEGVGSMAPFDRETLAFPQITKNWQAAAITLPTATQTINGTEEDLADVAYTFESKNSSDNPVKAILKVTYNDGTVRYHQVLLENDDHEPYLIKRNHEYHILISKLEESLGYDSFEGAVSGTAANNPWIAVADIVPEITNGTYTLAIKQGTSVVVQSGSRAEILFSYNLNGSVGSDLSPSDFYVTWLKNEAVSPDTQPSLTYNSSTGEGKVSFALAAITNNLKEAALRLIDKKHGMSRKINIYSIKEFGYTYHFPTTMNSQDIATATLTFTVPDNYPVELLPVELRIASNDINPKDCGVEVGSTTEISGGEDWNCWFVYKAYTTGTHTITMQNVRDNSANATGHFYFKAPYYHQGEPVEVTFTYK</sequence>
<reference evidence="2 3" key="1">
    <citation type="submission" date="2019-08" db="EMBL/GenBank/DDBJ databases">
        <title>In-depth cultivation of the pig gut microbiome towards novel bacterial diversity and tailored functional studies.</title>
        <authorList>
            <person name="Wylensek D."/>
            <person name="Hitch T.C.A."/>
            <person name="Clavel T."/>
        </authorList>
    </citation>
    <scope>NUCLEOTIDE SEQUENCE [LARGE SCALE GENOMIC DNA]</scope>
    <source>
        <strain evidence="2 3">LKV-178-WT-2A</strain>
    </source>
</reference>
<dbReference type="RefSeq" id="WP_154533545.1">
    <property type="nucleotide sequence ID" value="NZ_VUNG01000007.1"/>
</dbReference>
<keyword evidence="1" id="KW-0732">Signal</keyword>
<keyword evidence="3" id="KW-1185">Reference proteome</keyword>
<feature type="signal peptide" evidence="1">
    <location>
        <begin position="1"/>
        <end position="25"/>
    </location>
</feature>
<dbReference type="EMBL" id="VUNG01000007">
    <property type="protein sequence ID" value="MST83961.1"/>
    <property type="molecule type" value="Genomic_DNA"/>
</dbReference>
<name>A0A7K0KDF7_9BACT</name>